<dbReference type="Proteomes" id="UP000077266">
    <property type="component" value="Unassembled WGS sequence"/>
</dbReference>
<dbReference type="AlphaFoldDB" id="A0A165FR45"/>
<gene>
    <name evidence="1" type="ORF">EXIGLDRAFT_838579</name>
</gene>
<evidence type="ECO:0000313" key="2">
    <source>
        <dbReference type="Proteomes" id="UP000077266"/>
    </source>
</evidence>
<evidence type="ECO:0008006" key="3">
    <source>
        <dbReference type="Google" id="ProtNLM"/>
    </source>
</evidence>
<accession>A0A165FR45</accession>
<reference evidence="1 2" key="1">
    <citation type="journal article" date="2016" name="Mol. Biol. Evol.">
        <title>Comparative Genomics of Early-Diverging Mushroom-Forming Fungi Provides Insights into the Origins of Lignocellulose Decay Capabilities.</title>
        <authorList>
            <person name="Nagy L.G."/>
            <person name="Riley R."/>
            <person name="Tritt A."/>
            <person name="Adam C."/>
            <person name="Daum C."/>
            <person name="Floudas D."/>
            <person name="Sun H."/>
            <person name="Yadav J.S."/>
            <person name="Pangilinan J."/>
            <person name="Larsson K.H."/>
            <person name="Matsuura K."/>
            <person name="Barry K."/>
            <person name="Labutti K."/>
            <person name="Kuo R."/>
            <person name="Ohm R.A."/>
            <person name="Bhattacharya S.S."/>
            <person name="Shirouzu T."/>
            <person name="Yoshinaga Y."/>
            <person name="Martin F.M."/>
            <person name="Grigoriev I.V."/>
            <person name="Hibbett D.S."/>
        </authorList>
    </citation>
    <scope>NUCLEOTIDE SEQUENCE [LARGE SCALE GENOMIC DNA]</scope>
    <source>
        <strain evidence="1 2">HHB12029</strain>
    </source>
</reference>
<dbReference type="InParanoid" id="A0A165FR45"/>
<keyword evidence="2" id="KW-1185">Reference proteome</keyword>
<sequence>MSSSRQSPGSILRRDRGEQLAPETWFNILTSSPFSLAELLRFAQLSKRCRNAVRDCPQYWRDLTYNTASAKSDLAAQNSFLSRLYSKRDSSGLNVTIHLDASRFERPPLPQFISRFIYAAFAPVQLSRMVSIDLTVHSHMRRPLFAALNYPAPCSRRVAPMLRTLGVRNVGLPAQQPAAFARVETLHYQNDAFSQLYRALSLCPNVREFGFRSPTGNDTEFDDALIATAKLHASQLHKFEMFTFEESTDSNMYAWLPLERIADVSIGSLLDPGLDVADYLAKHLSADGPLTAEWDSSFTYYPSLAVRVRGDGGIVRTVGGDEDSKRGPWGWYPNSPIPRLLQLVSKRLTRIRVCEMPSRGVWDCFCDIGEFPALETLVIRLDASLFYASDGSLAPALEDSLFRTLQGVLQCPALRILVIDNPDARLTLSSRTVRDFVCTRLNYDRSRPIALVLAHHAAGVPISRWDFEDGDVRRVIRTPKALPLLDDEGGLWDFVESLAG</sequence>
<proteinExistence type="predicted"/>
<protein>
    <recommendedName>
        <fullName evidence="3">F-box domain-containing protein</fullName>
    </recommendedName>
</protein>
<organism evidence="1 2">
    <name type="scientific">Exidia glandulosa HHB12029</name>
    <dbReference type="NCBI Taxonomy" id="1314781"/>
    <lineage>
        <taxon>Eukaryota</taxon>
        <taxon>Fungi</taxon>
        <taxon>Dikarya</taxon>
        <taxon>Basidiomycota</taxon>
        <taxon>Agaricomycotina</taxon>
        <taxon>Agaricomycetes</taxon>
        <taxon>Auriculariales</taxon>
        <taxon>Exidiaceae</taxon>
        <taxon>Exidia</taxon>
    </lineage>
</organism>
<name>A0A165FR45_EXIGL</name>
<evidence type="ECO:0000313" key="1">
    <source>
        <dbReference type="EMBL" id="KZV89400.1"/>
    </source>
</evidence>
<dbReference type="EMBL" id="KV426074">
    <property type="protein sequence ID" value="KZV89400.1"/>
    <property type="molecule type" value="Genomic_DNA"/>
</dbReference>